<feature type="domain" description="PAZ" evidence="1">
    <location>
        <begin position="3"/>
        <end position="124"/>
    </location>
</feature>
<evidence type="ECO:0000259" key="1">
    <source>
        <dbReference type="PROSITE" id="PS50821"/>
    </source>
</evidence>
<sequence length="173" mass="20079">MVLVNAFCAQLLDCPVKSLRDRLNHPEDRVNAMNGLMGKKVRTTYKDRNGMHKTFFVGGITERGAAFVPAYGNLRAPYNVNVAAYFYARHRIKLHFPYLPCIIERFSGRGEDRFYPMELLEIVDEENKGRLFGRMFMEIGEDDDDDNDEDVSTSFDSTLRFDMGRDECSQLWR</sequence>
<dbReference type="InterPro" id="IPR036085">
    <property type="entry name" value="PAZ_dom_sf"/>
</dbReference>
<organism evidence="2 3">
    <name type="scientific">Heterodera trifolii</name>
    <dbReference type="NCBI Taxonomy" id="157864"/>
    <lineage>
        <taxon>Eukaryota</taxon>
        <taxon>Metazoa</taxon>
        <taxon>Ecdysozoa</taxon>
        <taxon>Nematoda</taxon>
        <taxon>Chromadorea</taxon>
        <taxon>Rhabditida</taxon>
        <taxon>Tylenchina</taxon>
        <taxon>Tylenchomorpha</taxon>
        <taxon>Tylenchoidea</taxon>
        <taxon>Heteroderidae</taxon>
        <taxon>Heteroderinae</taxon>
        <taxon>Heterodera</taxon>
    </lineage>
</organism>
<reference evidence="2 3" key="1">
    <citation type="submission" date="2024-10" db="EMBL/GenBank/DDBJ databases">
        <authorList>
            <person name="Kim D."/>
        </authorList>
    </citation>
    <scope>NUCLEOTIDE SEQUENCE [LARGE SCALE GENOMIC DNA]</scope>
    <source>
        <strain evidence="2">BH-2024</strain>
    </source>
</reference>
<dbReference type="SUPFAM" id="SSF101690">
    <property type="entry name" value="PAZ domain"/>
    <property type="match status" value="1"/>
</dbReference>
<dbReference type="Pfam" id="PF02170">
    <property type="entry name" value="PAZ"/>
    <property type="match status" value="1"/>
</dbReference>
<name>A0ABD2IJE3_9BILA</name>
<dbReference type="AlphaFoldDB" id="A0ABD2IJE3"/>
<dbReference type="Gene3D" id="2.170.260.10">
    <property type="entry name" value="paz domain"/>
    <property type="match status" value="1"/>
</dbReference>
<keyword evidence="3" id="KW-1185">Reference proteome</keyword>
<evidence type="ECO:0000313" key="3">
    <source>
        <dbReference type="Proteomes" id="UP001620626"/>
    </source>
</evidence>
<evidence type="ECO:0000313" key="2">
    <source>
        <dbReference type="EMBL" id="KAL3077370.1"/>
    </source>
</evidence>
<dbReference type="PROSITE" id="PS50821">
    <property type="entry name" value="PAZ"/>
    <property type="match status" value="1"/>
</dbReference>
<comment type="caution">
    <text evidence="2">The sequence shown here is derived from an EMBL/GenBank/DDBJ whole genome shotgun (WGS) entry which is preliminary data.</text>
</comment>
<dbReference type="Proteomes" id="UP001620626">
    <property type="component" value="Unassembled WGS sequence"/>
</dbReference>
<dbReference type="EMBL" id="JBICBT010001233">
    <property type="protein sequence ID" value="KAL3077370.1"/>
    <property type="molecule type" value="Genomic_DNA"/>
</dbReference>
<accession>A0ABD2IJE3</accession>
<protein>
    <recommendedName>
        <fullName evidence="1">PAZ domain-containing protein</fullName>
    </recommendedName>
</protein>
<proteinExistence type="predicted"/>
<dbReference type="InterPro" id="IPR003100">
    <property type="entry name" value="PAZ_dom"/>
</dbReference>
<dbReference type="CDD" id="cd02846">
    <property type="entry name" value="PAZ_argonaute_like"/>
    <property type="match status" value="1"/>
</dbReference>
<gene>
    <name evidence="2" type="ORF">niasHT_031023</name>
</gene>